<dbReference type="EMBL" id="KV454416">
    <property type="protein sequence ID" value="ODQ63130.1"/>
    <property type="molecule type" value="Genomic_DNA"/>
</dbReference>
<feature type="transmembrane region" description="Helical" evidence="6">
    <location>
        <begin position="228"/>
        <end position="250"/>
    </location>
</feature>
<reference evidence="8 9" key="1">
    <citation type="journal article" date="2016" name="Proc. Natl. Acad. Sci. U.S.A.">
        <title>Comparative genomics of biotechnologically important yeasts.</title>
        <authorList>
            <person name="Riley R."/>
            <person name="Haridas S."/>
            <person name="Wolfe K.H."/>
            <person name="Lopes M.R."/>
            <person name="Hittinger C.T."/>
            <person name="Goeker M."/>
            <person name="Salamov A.A."/>
            <person name="Wisecaver J.H."/>
            <person name="Long T.M."/>
            <person name="Calvey C.H."/>
            <person name="Aerts A.L."/>
            <person name="Barry K.W."/>
            <person name="Choi C."/>
            <person name="Clum A."/>
            <person name="Coughlan A.Y."/>
            <person name="Deshpande S."/>
            <person name="Douglass A.P."/>
            <person name="Hanson S.J."/>
            <person name="Klenk H.-P."/>
            <person name="LaButti K.M."/>
            <person name="Lapidus A."/>
            <person name="Lindquist E.A."/>
            <person name="Lipzen A.M."/>
            <person name="Meier-Kolthoff J.P."/>
            <person name="Ohm R.A."/>
            <person name="Otillar R.P."/>
            <person name="Pangilinan J.L."/>
            <person name="Peng Y."/>
            <person name="Rokas A."/>
            <person name="Rosa C.A."/>
            <person name="Scheuner C."/>
            <person name="Sibirny A.A."/>
            <person name="Slot J.C."/>
            <person name="Stielow J.B."/>
            <person name="Sun H."/>
            <person name="Kurtzman C.P."/>
            <person name="Blackwell M."/>
            <person name="Grigoriev I.V."/>
            <person name="Jeffries T.W."/>
        </authorList>
    </citation>
    <scope>NUCLEOTIDE SEQUENCE [LARGE SCALE GENOMIC DNA]</scope>
    <source>
        <strain evidence="8 9">DSM 6958</strain>
    </source>
</reference>
<keyword evidence="4 6" id="KW-1133">Transmembrane helix</keyword>
<evidence type="ECO:0000313" key="9">
    <source>
        <dbReference type="Proteomes" id="UP000095009"/>
    </source>
</evidence>
<comment type="similarity">
    <text evidence="2 6">Belongs to the CTL (choline transporter-like) family.</text>
</comment>
<feature type="transmembrane region" description="Helical" evidence="6">
    <location>
        <begin position="338"/>
        <end position="355"/>
    </location>
</feature>
<protein>
    <recommendedName>
        <fullName evidence="6">Protein PNS1</fullName>
    </recommendedName>
</protein>
<proteinExistence type="inferred from homology"/>
<feature type="transmembrane region" description="Helical" evidence="6">
    <location>
        <begin position="577"/>
        <end position="597"/>
    </location>
</feature>
<comment type="function">
    <text evidence="6">Probably involved in transport through the plasma membrane.</text>
</comment>
<dbReference type="PANTHER" id="PTHR12385">
    <property type="entry name" value="CHOLINE TRANSPORTER-LIKE (SLC FAMILY 44)"/>
    <property type="match status" value="1"/>
</dbReference>
<evidence type="ECO:0000256" key="1">
    <source>
        <dbReference type="ARBA" id="ARBA00004141"/>
    </source>
</evidence>
<feature type="transmembrane region" description="Helical" evidence="6">
    <location>
        <begin position="270"/>
        <end position="291"/>
    </location>
</feature>
<feature type="transmembrane region" description="Helical" evidence="6">
    <location>
        <begin position="382"/>
        <end position="409"/>
    </location>
</feature>
<evidence type="ECO:0000256" key="5">
    <source>
        <dbReference type="ARBA" id="ARBA00023136"/>
    </source>
</evidence>
<dbReference type="GO" id="GO:0022857">
    <property type="term" value="F:transmembrane transporter activity"/>
    <property type="evidence" value="ECO:0007669"/>
    <property type="project" value="UniProtKB-UniRule"/>
</dbReference>
<dbReference type="InterPro" id="IPR007603">
    <property type="entry name" value="Choline_transptr-like"/>
</dbReference>
<dbReference type="STRING" id="857566.A0A1E3PCW8"/>
<accession>A0A1E3PCW8</accession>
<keyword evidence="5 6" id="KW-0472">Membrane</keyword>
<dbReference type="PANTHER" id="PTHR12385:SF88">
    <property type="entry name" value="CHOLINE TRANSPORTER-LIKE PROTEIN CTL1"/>
    <property type="match status" value="1"/>
</dbReference>
<dbReference type="OrthoDB" id="420519at2759"/>
<evidence type="ECO:0000256" key="3">
    <source>
        <dbReference type="ARBA" id="ARBA00022692"/>
    </source>
</evidence>
<keyword evidence="9" id="KW-1185">Reference proteome</keyword>
<evidence type="ECO:0000256" key="4">
    <source>
        <dbReference type="ARBA" id="ARBA00022989"/>
    </source>
</evidence>
<sequence>MFSEYASKFLTQSHSRLSSIHMPLNQYSNAPLFYSTADYDPAEDLGRGNAPVHSVYSRYANYIQESESEDDDDVSNTEDINYKRYNTGIGSSWKGYDEDNDNNNDTHAGYDPEASHSSGSNSPRRLNNLESIELNPDEEEEDELTPGAAFIENGAGTDVDRYNDIDSPPADITFEPRADKTPHAKTRNKGFGIQSYLNHNEPVYNETKEISIIPHLSHPRMNMVWYDALWSTLFIFLTAAMFATSMIIWFTTSVPSTIPDTIYSSIISNITLLLKYTIWASMLSIAWFVVLVKHSRSLFHLSLISVPVLLIYISFYTYSMSFRSSHGGFTLQDKLMRLTTSIPLIMAMLWGWVIYKSQSRIQATLNLISRTIVILKEFQLPLIYLSMGSVVCYALFSLVWLSMFCHLFLQGHNLISSGGRLTWSLSPKAWLLGVFYVLMYIWTYFIIAGIGRAATAATVGQYWFHKNTFPSVSPDRVIVAALQYAISTQFGSICLSSLITLLLRLPLLLAPTRLFPLLRLLHIPINITLNMTPLAMARNRLRTLSDPLSLTRSIITGSSLLNAFPGQQSAEYWIAKLFISSTRIVVCLMFGFFAWVHATTATPDRNDSTSTTIGGSLYGYIVGLLVGWWTWVVMSGSGAVVDGVLDGMVVCQSIRSNGILSDTESSNTYSNETDEDYYLYGSAGWA</sequence>
<gene>
    <name evidence="8" type="ORF">NADFUDRAFT_80842</name>
</gene>
<evidence type="ECO:0000256" key="2">
    <source>
        <dbReference type="ARBA" id="ARBA00007168"/>
    </source>
</evidence>
<feature type="transmembrane region" description="Helical" evidence="6">
    <location>
        <begin position="429"/>
        <end position="456"/>
    </location>
</feature>
<feature type="transmembrane region" description="Helical" evidence="6">
    <location>
        <begin position="298"/>
        <end position="318"/>
    </location>
</feature>
<comment type="subcellular location">
    <subcellularLocation>
        <location evidence="6">Cell membrane</location>
        <topology evidence="6">Multi-pass membrane protein</topology>
    </subcellularLocation>
    <subcellularLocation>
        <location evidence="1">Membrane</location>
        <topology evidence="1">Multi-pass membrane protein</topology>
    </subcellularLocation>
</comment>
<feature type="compositionally biased region" description="Polar residues" evidence="7">
    <location>
        <begin position="115"/>
        <end position="126"/>
    </location>
</feature>
<feature type="region of interest" description="Disordered" evidence="7">
    <location>
        <begin position="91"/>
        <end position="126"/>
    </location>
</feature>
<dbReference type="GO" id="GO:0005886">
    <property type="term" value="C:plasma membrane"/>
    <property type="evidence" value="ECO:0007669"/>
    <property type="project" value="UniProtKB-SubCell"/>
</dbReference>
<organism evidence="8 9">
    <name type="scientific">Nadsonia fulvescens var. elongata DSM 6958</name>
    <dbReference type="NCBI Taxonomy" id="857566"/>
    <lineage>
        <taxon>Eukaryota</taxon>
        <taxon>Fungi</taxon>
        <taxon>Dikarya</taxon>
        <taxon>Ascomycota</taxon>
        <taxon>Saccharomycotina</taxon>
        <taxon>Dipodascomycetes</taxon>
        <taxon>Dipodascales</taxon>
        <taxon>Dipodascales incertae sedis</taxon>
        <taxon>Nadsonia</taxon>
    </lineage>
</organism>
<evidence type="ECO:0000256" key="7">
    <source>
        <dbReference type="SAM" id="MobiDB-lite"/>
    </source>
</evidence>
<dbReference type="AlphaFoldDB" id="A0A1E3PCW8"/>
<evidence type="ECO:0000256" key="6">
    <source>
        <dbReference type="RuleBase" id="RU368066"/>
    </source>
</evidence>
<evidence type="ECO:0000313" key="8">
    <source>
        <dbReference type="EMBL" id="ODQ63130.1"/>
    </source>
</evidence>
<feature type="transmembrane region" description="Helical" evidence="6">
    <location>
        <begin position="617"/>
        <end position="645"/>
    </location>
</feature>
<name>A0A1E3PCW8_9ASCO</name>
<keyword evidence="3 6" id="KW-0812">Transmembrane</keyword>
<dbReference type="Proteomes" id="UP000095009">
    <property type="component" value="Unassembled WGS sequence"/>
</dbReference>
<dbReference type="Pfam" id="PF04515">
    <property type="entry name" value="Choline_transpo"/>
    <property type="match status" value="1"/>
</dbReference>